<reference evidence="5" key="1">
    <citation type="journal article" date="2010" name="Nat. Biotechnol.">
        <title>Draft genome sequence of the oilseed species Ricinus communis.</title>
        <authorList>
            <person name="Chan A.P."/>
            <person name="Crabtree J."/>
            <person name="Zhao Q."/>
            <person name="Lorenzi H."/>
            <person name="Orvis J."/>
            <person name="Puiu D."/>
            <person name="Melake-Berhan A."/>
            <person name="Jones K.M."/>
            <person name="Redman J."/>
            <person name="Chen G."/>
            <person name="Cahoon E.B."/>
            <person name="Gedil M."/>
            <person name="Stanke M."/>
            <person name="Haas B.J."/>
            <person name="Wortman J.R."/>
            <person name="Fraser-Liggett C.M."/>
            <person name="Ravel J."/>
            <person name="Rabinowicz P.D."/>
        </authorList>
    </citation>
    <scope>NUCLEOTIDE SEQUENCE [LARGE SCALE GENOMIC DNA]</scope>
    <source>
        <strain evidence="5">cv. Hale</strain>
    </source>
</reference>
<dbReference type="Proteomes" id="UP000008311">
    <property type="component" value="Unassembled WGS sequence"/>
</dbReference>
<dbReference type="AlphaFoldDB" id="B9S3C1"/>
<evidence type="ECO:0000313" key="5">
    <source>
        <dbReference type="Proteomes" id="UP000008311"/>
    </source>
</evidence>
<feature type="domain" description="Peptidase C14 caspase" evidence="3">
    <location>
        <begin position="108"/>
        <end position="188"/>
    </location>
</feature>
<dbReference type="Pfam" id="PF00656">
    <property type="entry name" value="Peptidase_C14"/>
    <property type="match status" value="1"/>
</dbReference>
<dbReference type="PANTHER" id="PTHR48104">
    <property type="entry name" value="METACASPASE-4"/>
    <property type="match status" value="1"/>
</dbReference>
<dbReference type="InterPro" id="IPR011600">
    <property type="entry name" value="Pept_C14_caspase"/>
</dbReference>
<organism evidence="4 5">
    <name type="scientific">Ricinus communis</name>
    <name type="common">Castor bean</name>
    <dbReference type="NCBI Taxonomy" id="3988"/>
    <lineage>
        <taxon>Eukaryota</taxon>
        <taxon>Viridiplantae</taxon>
        <taxon>Streptophyta</taxon>
        <taxon>Embryophyta</taxon>
        <taxon>Tracheophyta</taxon>
        <taxon>Spermatophyta</taxon>
        <taxon>Magnoliopsida</taxon>
        <taxon>eudicotyledons</taxon>
        <taxon>Gunneridae</taxon>
        <taxon>Pentapetalae</taxon>
        <taxon>rosids</taxon>
        <taxon>fabids</taxon>
        <taxon>Malpighiales</taxon>
        <taxon>Euphorbiaceae</taxon>
        <taxon>Acalyphoideae</taxon>
        <taxon>Acalypheae</taxon>
        <taxon>Ricinus</taxon>
    </lineage>
</organism>
<dbReference type="GO" id="GO:0006508">
    <property type="term" value="P:proteolysis"/>
    <property type="evidence" value="ECO:0000318"/>
    <property type="project" value="GO_Central"/>
</dbReference>
<dbReference type="eggNOG" id="KOG1546">
    <property type="taxonomic scope" value="Eukaryota"/>
</dbReference>
<name>B9S3C1_RICCO</name>
<evidence type="ECO:0000259" key="3">
    <source>
        <dbReference type="Pfam" id="PF00656"/>
    </source>
</evidence>
<dbReference type="InterPro" id="IPR050452">
    <property type="entry name" value="Metacaspase"/>
</dbReference>
<accession>B9S3C1</accession>
<dbReference type="GO" id="GO:0005737">
    <property type="term" value="C:cytoplasm"/>
    <property type="evidence" value="ECO:0000318"/>
    <property type="project" value="GO_Central"/>
</dbReference>
<evidence type="ECO:0000313" key="4">
    <source>
        <dbReference type="EMBL" id="EEF41903.1"/>
    </source>
</evidence>
<dbReference type="MEROPS" id="C14.047"/>
<keyword evidence="5" id="KW-1185">Reference proteome</keyword>
<evidence type="ECO:0000256" key="1">
    <source>
        <dbReference type="ARBA" id="ARBA00009005"/>
    </source>
</evidence>
<dbReference type="GO" id="GO:0004197">
    <property type="term" value="F:cysteine-type endopeptidase activity"/>
    <property type="evidence" value="ECO:0000318"/>
    <property type="project" value="GO_Central"/>
</dbReference>
<evidence type="ECO:0000256" key="2">
    <source>
        <dbReference type="SAM" id="MobiDB-lite"/>
    </source>
</evidence>
<comment type="similarity">
    <text evidence="1">Belongs to the peptidase C14B family.</text>
</comment>
<proteinExistence type="inferred from homology"/>
<sequence length="305" mass="34531">MSAEYMDRTTLFKDARGYYCSRCRQRLPININVSETQCPTCQRVGYRPAPTIQRSYNSKENCRVSHVVEKMKNMFSGNYQESSVSDKPKSLNCNPSPLLPRMRSVRPRKRALLIGITYASWRNRLKGTVNDVKNMRKLLIETSGFQEENILVLTEEEARPEFTPTKRNIQKSLNWLVEDCRAGDSLISVDEKEHFVVWNRKQWQDNSPPNGTRKHTNGGLAISIGACEDNQMAADTSAFGGNGMNGALTYILVEIARKHPGPTYGDLINMIHETIDAVNKSGSVPVRIIRSMLQSKLLQACLEMN</sequence>
<dbReference type="PANTHER" id="PTHR48104:SF2">
    <property type="entry name" value="METACASPASE-1-LIKE ISOFORM X1"/>
    <property type="match status" value="1"/>
</dbReference>
<dbReference type="EMBL" id="EQ973857">
    <property type="protein sequence ID" value="EEF41903.1"/>
    <property type="molecule type" value="Genomic_DNA"/>
</dbReference>
<feature type="region of interest" description="Disordered" evidence="2">
    <location>
        <begin position="79"/>
        <end position="99"/>
    </location>
</feature>
<dbReference type="Gene3D" id="3.40.50.12660">
    <property type="match status" value="2"/>
</dbReference>
<dbReference type="STRING" id="3988.B9S3C1"/>
<dbReference type="InParanoid" id="B9S3C1"/>
<protein>
    <recommendedName>
        <fullName evidence="3">Peptidase C14 caspase domain-containing protein</fullName>
    </recommendedName>
</protein>
<gene>
    <name evidence="4" type="ORF">RCOM_0732360</name>
</gene>